<sequence>MLLRTVRMTFDPAVVDDFLDLFSRVRPKIAGVPGCQHLELWRDARFPNVLTTFSRWDDDAALQAYRQSDLFRKTWALTVPFFAAAPVAHSQYAVD</sequence>
<reference evidence="2 3" key="1">
    <citation type="submission" date="2016-11" db="EMBL/GenBank/DDBJ databases">
        <title>Study of marine rhodopsin-containing bacteria.</title>
        <authorList>
            <person name="Yoshizawa S."/>
            <person name="Kumagai Y."/>
            <person name="Kogure K."/>
        </authorList>
    </citation>
    <scope>NUCLEOTIDE SEQUENCE [LARGE SCALE GENOMIC DNA]</scope>
    <source>
        <strain evidence="2 3">SAORIC-28</strain>
    </source>
</reference>
<name>A0A271J013_9BACT</name>
<dbReference type="EMBL" id="MQWD01000001">
    <property type="protein sequence ID" value="PAP76836.1"/>
    <property type="molecule type" value="Genomic_DNA"/>
</dbReference>
<dbReference type="Proteomes" id="UP000216339">
    <property type="component" value="Unassembled WGS sequence"/>
</dbReference>
<keyword evidence="3" id="KW-1185">Reference proteome</keyword>
<dbReference type="InterPro" id="IPR011008">
    <property type="entry name" value="Dimeric_a/b-barrel"/>
</dbReference>
<organism evidence="2 3">
    <name type="scientific">Rubrivirga marina</name>
    <dbReference type="NCBI Taxonomy" id="1196024"/>
    <lineage>
        <taxon>Bacteria</taxon>
        <taxon>Pseudomonadati</taxon>
        <taxon>Rhodothermota</taxon>
        <taxon>Rhodothermia</taxon>
        <taxon>Rhodothermales</taxon>
        <taxon>Rubricoccaceae</taxon>
        <taxon>Rubrivirga</taxon>
    </lineage>
</organism>
<dbReference type="PROSITE" id="PS51725">
    <property type="entry name" value="ABM"/>
    <property type="match status" value="1"/>
</dbReference>
<gene>
    <name evidence="2" type="ORF">BSZ37_10530</name>
</gene>
<dbReference type="Gene3D" id="3.30.70.100">
    <property type="match status" value="1"/>
</dbReference>
<accession>A0A271J013</accession>
<evidence type="ECO:0000313" key="2">
    <source>
        <dbReference type="EMBL" id="PAP76836.1"/>
    </source>
</evidence>
<comment type="caution">
    <text evidence="2">The sequence shown here is derived from an EMBL/GenBank/DDBJ whole genome shotgun (WGS) entry which is preliminary data.</text>
</comment>
<evidence type="ECO:0000259" key="1">
    <source>
        <dbReference type="PROSITE" id="PS51725"/>
    </source>
</evidence>
<dbReference type="SUPFAM" id="SSF54909">
    <property type="entry name" value="Dimeric alpha+beta barrel"/>
    <property type="match status" value="1"/>
</dbReference>
<dbReference type="RefSeq" id="WP_095510505.1">
    <property type="nucleotide sequence ID" value="NZ_MQWD01000001.1"/>
</dbReference>
<dbReference type="OrthoDB" id="1120859at2"/>
<feature type="domain" description="ABM" evidence="1">
    <location>
        <begin position="2"/>
        <end position="92"/>
    </location>
</feature>
<proteinExistence type="predicted"/>
<dbReference type="AlphaFoldDB" id="A0A271J013"/>
<protein>
    <recommendedName>
        <fullName evidence="1">ABM domain-containing protein</fullName>
    </recommendedName>
</protein>
<dbReference type="InterPro" id="IPR007138">
    <property type="entry name" value="ABM_dom"/>
</dbReference>
<dbReference type="Pfam" id="PF03992">
    <property type="entry name" value="ABM"/>
    <property type="match status" value="1"/>
</dbReference>
<evidence type="ECO:0000313" key="3">
    <source>
        <dbReference type="Proteomes" id="UP000216339"/>
    </source>
</evidence>